<keyword evidence="3" id="KW-1185">Reference proteome</keyword>
<gene>
    <name evidence="2" type="ORF">RND81_01G008600</name>
</gene>
<proteinExistence type="predicted"/>
<keyword evidence="1" id="KW-0732">Signal</keyword>
<feature type="chain" id="PRO_5043530920" evidence="1">
    <location>
        <begin position="28"/>
        <end position="93"/>
    </location>
</feature>
<protein>
    <submittedName>
        <fullName evidence="2">Uncharacterized protein</fullName>
    </submittedName>
</protein>
<dbReference type="AlphaFoldDB" id="A0AAW1NAR7"/>
<sequence>MSNLRDKKIYISVLLITFLFLSPITQAIETQKFVPKEEPNAQGNPIEKKPPIALKPAPFVSPPCIPPPCKKPLFKNPSTTTTTTTTATVLPLP</sequence>
<comment type="caution">
    <text evidence="2">The sequence shown here is derived from an EMBL/GenBank/DDBJ whole genome shotgun (WGS) entry which is preliminary data.</text>
</comment>
<evidence type="ECO:0000313" key="2">
    <source>
        <dbReference type="EMBL" id="KAK9755198.1"/>
    </source>
</evidence>
<accession>A0AAW1NAR7</accession>
<evidence type="ECO:0000313" key="3">
    <source>
        <dbReference type="Proteomes" id="UP001443914"/>
    </source>
</evidence>
<organism evidence="2 3">
    <name type="scientific">Saponaria officinalis</name>
    <name type="common">Common soapwort</name>
    <name type="synonym">Lychnis saponaria</name>
    <dbReference type="NCBI Taxonomy" id="3572"/>
    <lineage>
        <taxon>Eukaryota</taxon>
        <taxon>Viridiplantae</taxon>
        <taxon>Streptophyta</taxon>
        <taxon>Embryophyta</taxon>
        <taxon>Tracheophyta</taxon>
        <taxon>Spermatophyta</taxon>
        <taxon>Magnoliopsida</taxon>
        <taxon>eudicotyledons</taxon>
        <taxon>Gunneridae</taxon>
        <taxon>Pentapetalae</taxon>
        <taxon>Caryophyllales</taxon>
        <taxon>Caryophyllaceae</taxon>
        <taxon>Caryophylleae</taxon>
        <taxon>Saponaria</taxon>
    </lineage>
</organism>
<reference evidence="2" key="1">
    <citation type="submission" date="2024-03" db="EMBL/GenBank/DDBJ databases">
        <title>WGS assembly of Saponaria officinalis var. Norfolk2.</title>
        <authorList>
            <person name="Jenkins J."/>
            <person name="Shu S."/>
            <person name="Grimwood J."/>
            <person name="Barry K."/>
            <person name="Goodstein D."/>
            <person name="Schmutz J."/>
            <person name="Leebens-Mack J."/>
            <person name="Osbourn A."/>
        </authorList>
    </citation>
    <scope>NUCLEOTIDE SEQUENCE [LARGE SCALE GENOMIC DNA]</scope>
    <source>
        <strain evidence="2">JIC</strain>
    </source>
</reference>
<dbReference type="Proteomes" id="UP001443914">
    <property type="component" value="Unassembled WGS sequence"/>
</dbReference>
<name>A0AAW1NAR7_SAPOF</name>
<evidence type="ECO:0000256" key="1">
    <source>
        <dbReference type="SAM" id="SignalP"/>
    </source>
</evidence>
<dbReference type="EMBL" id="JBDFQZ010000001">
    <property type="protein sequence ID" value="KAK9755198.1"/>
    <property type="molecule type" value="Genomic_DNA"/>
</dbReference>
<feature type="signal peptide" evidence="1">
    <location>
        <begin position="1"/>
        <end position="27"/>
    </location>
</feature>